<dbReference type="InterPro" id="IPR001619">
    <property type="entry name" value="Sec1-like"/>
</dbReference>
<evidence type="ECO:0000313" key="2">
    <source>
        <dbReference type="EMBL" id="RPA81416.1"/>
    </source>
</evidence>
<accession>A0A3N4I7F4</accession>
<gene>
    <name evidence="2" type="ORF">BJ508DRAFT_414839</name>
</gene>
<dbReference type="Proteomes" id="UP000275078">
    <property type="component" value="Unassembled WGS sequence"/>
</dbReference>
<organism evidence="2 3">
    <name type="scientific">Ascobolus immersus RN42</name>
    <dbReference type="NCBI Taxonomy" id="1160509"/>
    <lineage>
        <taxon>Eukaryota</taxon>
        <taxon>Fungi</taxon>
        <taxon>Dikarya</taxon>
        <taxon>Ascomycota</taxon>
        <taxon>Pezizomycotina</taxon>
        <taxon>Pezizomycetes</taxon>
        <taxon>Pezizales</taxon>
        <taxon>Ascobolaceae</taxon>
        <taxon>Ascobolus</taxon>
    </lineage>
</organism>
<dbReference type="Gene3D" id="3.40.50.2060">
    <property type="match status" value="1"/>
</dbReference>
<dbReference type="GO" id="GO:0016192">
    <property type="term" value="P:vesicle-mediated transport"/>
    <property type="evidence" value="ECO:0007669"/>
    <property type="project" value="InterPro"/>
</dbReference>
<name>A0A3N4I7F4_ASCIM</name>
<dbReference type="InterPro" id="IPR043154">
    <property type="entry name" value="Sec-1-like_dom1"/>
</dbReference>
<proteinExistence type="inferred from homology"/>
<dbReference type="PANTHER" id="PTHR11679">
    <property type="entry name" value="VESICLE PROTEIN SORTING-ASSOCIATED"/>
    <property type="match status" value="1"/>
</dbReference>
<evidence type="ECO:0000313" key="3">
    <source>
        <dbReference type="Proteomes" id="UP000275078"/>
    </source>
</evidence>
<dbReference type="Gene3D" id="3.90.830.10">
    <property type="entry name" value="Syntaxin Binding Protein 1, Chain A, domain 2"/>
    <property type="match status" value="1"/>
</dbReference>
<dbReference type="STRING" id="1160509.A0A3N4I7F4"/>
<evidence type="ECO:0000256" key="1">
    <source>
        <dbReference type="ARBA" id="ARBA00009884"/>
    </source>
</evidence>
<dbReference type="InterPro" id="IPR036045">
    <property type="entry name" value="Sec1-like_sf"/>
</dbReference>
<keyword evidence="3" id="KW-1185">Reference proteome</keyword>
<dbReference type="Gene3D" id="3.40.50.1910">
    <property type="match status" value="1"/>
</dbReference>
<dbReference type="SUPFAM" id="SSF56815">
    <property type="entry name" value="Sec1/munc18-like (SM) proteins"/>
    <property type="match status" value="1"/>
</dbReference>
<dbReference type="InterPro" id="IPR043127">
    <property type="entry name" value="Sec-1-like_dom3a"/>
</dbReference>
<dbReference type="OrthoDB" id="10262287at2759"/>
<protein>
    <submittedName>
        <fullName evidence="2">Sec1-like protein</fullName>
    </submittedName>
</protein>
<dbReference type="EMBL" id="ML119680">
    <property type="protein sequence ID" value="RPA81416.1"/>
    <property type="molecule type" value="Genomic_DNA"/>
</dbReference>
<dbReference type="InterPro" id="IPR027482">
    <property type="entry name" value="Sec1-like_dom2"/>
</dbReference>
<comment type="similarity">
    <text evidence="1">Belongs to the STXBP/unc-18/SEC1 family.</text>
</comment>
<dbReference type="Pfam" id="PF00995">
    <property type="entry name" value="Sec1"/>
    <property type="match status" value="1"/>
</dbReference>
<reference evidence="2 3" key="1">
    <citation type="journal article" date="2018" name="Nat. Ecol. Evol.">
        <title>Pezizomycetes genomes reveal the molecular basis of ectomycorrhizal truffle lifestyle.</title>
        <authorList>
            <person name="Murat C."/>
            <person name="Payen T."/>
            <person name="Noel B."/>
            <person name="Kuo A."/>
            <person name="Morin E."/>
            <person name="Chen J."/>
            <person name="Kohler A."/>
            <person name="Krizsan K."/>
            <person name="Balestrini R."/>
            <person name="Da Silva C."/>
            <person name="Montanini B."/>
            <person name="Hainaut M."/>
            <person name="Levati E."/>
            <person name="Barry K.W."/>
            <person name="Belfiori B."/>
            <person name="Cichocki N."/>
            <person name="Clum A."/>
            <person name="Dockter R.B."/>
            <person name="Fauchery L."/>
            <person name="Guy J."/>
            <person name="Iotti M."/>
            <person name="Le Tacon F."/>
            <person name="Lindquist E.A."/>
            <person name="Lipzen A."/>
            <person name="Malagnac F."/>
            <person name="Mello A."/>
            <person name="Molinier V."/>
            <person name="Miyauchi S."/>
            <person name="Poulain J."/>
            <person name="Riccioni C."/>
            <person name="Rubini A."/>
            <person name="Sitrit Y."/>
            <person name="Splivallo R."/>
            <person name="Traeger S."/>
            <person name="Wang M."/>
            <person name="Zifcakova L."/>
            <person name="Wipf D."/>
            <person name="Zambonelli A."/>
            <person name="Paolocci F."/>
            <person name="Nowrousian M."/>
            <person name="Ottonello S."/>
            <person name="Baldrian P."/>
            <person name="Spatafora J.W."/>
            <person name="Henrissat B."/>
            <person name="Nagy L.G."/>
            <person name="Aury J.M."/>
            <person name="Wincker P."/>
            <person name="Grigoriev I.V."/>
            <person name="Bonfante P."/>
            <person name="Martin F.M."/>
        </authorList>
    </citation>
    <scope>NUCLEOTIDE SEQUENCE [LARGE SCALE GENOMIC DNA]</scope>
    <source>
        <strain evidence="2 3">RN42</strain>
    </source>
</reference>
<dbReference type="Gene3D" id="1.25.40.850">
    <property type="match status" value="1"/>
</dbReference>
<sequence>MAPLEGLNTSYLKDQSLKKLLNLLEGVRGKKSLVLDRALSGSVGLIAKFSTLQDYGVDTIFWLQDGVIEHTKLQKNVVVLCNATSRNARLVAAQVQANSTIPGGEFEHSVFLVPRRTLVFEKILEEQGVLGDVTIGEYPLYFIPLEPDLLSLELESSFEELYLRKDYTSIFYSAKALMELQQKFGLFPRIIGKGDLAWKLAETLMRMRNEVVVDEGLGPLDLAPSSIIENIVIIERGVDPVTPLLTQLTYEGLIDETFGIKHSKVELDPTIIGAGPTPAPNAASSSSNTPITTTATKKRTVNLDSSDTLYEELRDTNFTVVGNILNKIALRLSADYEGRHQAKTVTEIRQFVSKLSGLQQEHASLKVHTGMAEEITKTTRSDFFNKCLEVQQNLAAGSDPSSQNGSISELMMRGTPVETVLRLLTLESVLCNGLRPKDLDNFKREVRHAYGHQHILTLDALEKMGLLLPKHPASLARTNYNTVRKNLNLIVDEVNEQDPDDIAYVYSGYAPLSIRLVQCVVQKDALGLAGSKGKGHVTGGSGWRGFEEAIRGVGGRTFDEIQSGEDKAVRARMILNGYNERKLTVVFFLGGCTFTEIAALRFLAKKDAGKREILICTTGIINGDKMMKAAIPNLKH</sequence>
<dbReference type="InterPro" id="IPR043155">
    <property type="entry name" value="VPS33_dom3b"/>
</dbReference>
<dbReference type="AlphaFoldDB" id="A0A3N4I7F4"/>